<keyword evidence="4 15" id="KW-0575">Peroxidase</keyword>
<comment type="subunit">
    <text evidence="2">Monomer.</text>
</comment>
<dbReference type="GO" id="GO:0008379">
    <property type="term" value="F:thioredoxin peroxidase activity"/>
    <property type="evidence" value="ECO:0007669"/>
    <property type="project" value="TreeGrafter"/>
</dbReference>
<dbReference type="AlphaFoldDB" id="A0A0F6W3N8"/>
<dbReference type="GO" id="GO:0034599">
    <property type="term" value="P:cellular response to oxidative stress"/>
    <property type="evidence" value="ECO:0007669"/>
    <property type="project" value="TreeGrafter"/>
</dbReference>
<dbReference type="PROSITE" id="PS51352">
    <property type="entry name" value="THIOREDOXIN_2"/>
    <property type="match status" value="1"/>
</dbReference>
<feature type="region of interest" description="Disordered" evidence="13">
    <location>
        <begin position="1"/>
        <end position="21"/>
    </location>
</feature>
<comment type="function">
    <text evidence="1">Thiol-specific peroxidase that catalyzes the reduction of hydrogen peroxide and organic hydroperoxides to water and alcohols, respectively. Plays a role in cell protection against oxidative stress by detoxifying peroxides and as sensor of hydrogen peroxide-mediated signaling events.</text>
</comment>
<comment type="similarity">
    <text evidence="10">Belongs to the peroxiredoxin family. BCP/PrxQ subfamily.</text>
</comment>
<dbReference type="GO" id="GO:0005737">
    <property type="term" value="C:cytoplasm"/>
    <property type="evidence" value="ECO:0007669"/>
    <property type="project" value="TreeGrafter"/>
</dbReference>
<accession>A0A0F6W3N8</accession>
<evidence type="ECO:0000256" key="3">
    <source>
        <dbReference type="ARBA" id="ARBA00013017"/>
    </source>
</evidence>
<dbReference type="PANTHER" id="PTHR42801:SF4">
    <property type="entry name" value="AHPC_TSA FAMILY PROTEIN"/>
    <property type="match status" value="1"/>
</dbReference>
<comment type="catalytic activity">
    <reaction evidence="12">
        <text>a hydroperoxide + [thioredoxin]-dithiol = an alcohol + [thioredoxin]-disulfide + H2O</text>
        <dbReference type="Rhea" id="RHEA:62620"/>
        <dbReference type="Rhea" id="RHEA-COMP:10698"/>
        <dbReference type="Rhea" id="RHEA-COMP:10700"/>
        <dbReference type="ChEBI" id="CHEBI:15377"/>
        <dbReference type="ChEBI" id="CHEBI:29950"/>
        <dbReference type="ChEBI" id="CHEBI:30879"/>
        <dbReference type="ChEBI" id="CHEBI:35924"/>
        <dbReference type="ChEBI" id="CHEBI:50058"/>
        <dbReference type="EC" id="1.11.1.24"/>
    </reaction>
</comment>
<dbReference type="InterPro" id="IPR013766">
    <property type="entry name" value="Thioredoxin_domain"/>
</dbReference>
<dbReference type="Proteomes" id="UP000034883">
    <property type="component" value="Chromosome"/>
</dbReference>
<dbReference type="InterPro" id="IPR036249">
    <property type="entry name" value="Thioredoxin-like_sf"/>
</dbReference>
<evidence type="ECO:0000256" key="6">
    <source>
        <dbReference type="ARBA" id="ARBA00023002"/>
    </source>
</evidence>
<evidence type="ECO:0000259" key="14">
    <source>
        <dbReference type="PROSITE" id="PS51352"/>
    </source>
</evidence>
<evidence type="ECO:0000256" key="10">
    <source>
        <dbReference type="ARBA" id="ARBA00038489"/>
    </source>
</evidence>
<dbReference type="RefSeq" id="WP_083457466.1">
    <property type="nucleotide sequence ID" value="NZ_CP011125.1"/>
</dbReference>
<keyword evidence="6" id="KW-0560">Oxidoreductase</keyword>
<keyword evidence="5" id="KW-0049">Antioxidant</keyword>
<dbReference type="EC" id="1.11.1.24" evidence="3"/>
<proteinExistence type="inferred from homology"/>
<keyword evidence="16" id="KW-1185">Reference proteome</keyword>
<dbReference type="InterPro" id="IPR000866">
    <property type="entry name" value="AhpC/TSA"/>
</dbReference>
<evidence type="ECO:0000256" key="2">
    <source>
        <dbReference type="ARBA" id="ARBA00011245"/>
    </source>
</evidence>
<dbReference type="PANTHER" id="PTHR42801">
    <property type="entry name" value="THIOREDOXIN-DEPENDENT PEROXIDE REDUCTASE"/>
    <property type="match status" value="1"/>
</dbReference>
<evidence type="ECO:0000256" key="7">
    <source>
        <dbReference type="ARBA" id="ARBA00023157"/>
    </source>
</evidence>
<evidence type="ECO:0000256" key="12">
    <source>
        <dbReference type="ARBA" id="ARBA00049091"/>
    </source>
</evidence>
<evidence type="ECO:0000256" key="5">
    <source>
        <dbReference type="ARBA" id="ARBA00022862"/>
    </source>
</evidence>
<evidence type="ECO:0000256" key="9">
    <source>
        <dbReference type="ARBA" id="ARBA00032824"/>
    </source>
</evidence>
<dbReference type="Gene3D" id="3.40.30.10">
    <property type="entry name" value="Glutaredoxin"/>
    <property type="match status" value="1"/>
</dbReference>
<evidence type="ECO:0000313" key="16">
    <source>
        <dbReference type="Proteomes" id="UP000034883"/>
    </source>
</evidence>
<gene>
    <name evidence="15" type="ORF">DB32_003741</name>
</gene>
<dbReference type="GO" id="GO:0045454">
    <property type="term" value="P:cell redox homeostasis"/>
    <property type="evidence" value="ECO:0007669"/>
    <property type="project" value="TreeGrafter"/>
</dbReference>
<evidence type="ECO:0000256" key="8">
    <source>
        <dbReference type="ARBA" id="ARBA00023284"/>
    </source>
</evidence>
<evidence type="ECO:0000313" key="15">
    <source>
        <dbReference type="EMBL" id="AKF06592.1"/>
    </source>
</evidence>
<protein>
    <recommendedName>
        <fullName evidence="3">thioredoxin-dependent peroxiredoxin</fullName>
        <ecNumber evidence="3">1.11.1.24</ecNumber>
    </recommendedName>
    <alternativeName>
        <fullName evidence="9">Thioredoxin peroxidase</fullName>
    </alternativeName>
    <alternativeName>
        <fullName evidence="11">Thioredoxin-dependent peroxiredoxin Bcp</fullName>
    </alternativeName>
</protein>
<dbReference type="InterPro" id="IPR050924">
    <property type="entry name" value="Peroxiredoxin_BCP/PrxQ"/>
</dbReference>
<sequence>MATAKKTPAKKAPAKKATSAAANVDAKLREGVLAPDFTLPSSDGDDVSLSALRGKNVVVYFYPKDDTPGCTLEAHQFRDARDELRKRNAIVLGVSKDSIESHCRFRDKHSLDFPLLSDREGRVIEAYGAWGEKNMYGKKSMGIIRSTVVIAPDGTVKKVFPKVKVDGHVDAVLAAIDA</sequence>
<evidence type="ECO:0000256" key="4">
    <source>
        <dbReference type="ARBA" id="ARBA00022559"/>
    </source>
</evidence>
<feature type="domain" description="Thioredoxin" evidence="14">
    <location>
        <begin position="28"/>
        <end position="178"/>
    </location>
</feature>
<evidence type="ECO:0000256" key="1">
    <source>
        <dbReference type="ARBA" id="ARBA00003330"/>
    </source>
</evidence>
<dbReference type="KEGG" id="samy:DB32_003741"/>
<dbReference type="CDD" id="cd03017">
    <property type="entry name" value="PRX_BCP"/>
    <property type="match status" value="1"/>
</dbReference>
<dbReference type="Pfam" id="PF00578">
    <property type="entry name" value="AhpC-TSA"/>
    <property type="match status" value="1"/>
</dbReference>
<dbReference type="FunFam" id="3.40.30.10:FF:000007">
    <property type="entry name" value="Thioredoxin-dependent thiol peroxidase"/>
    <property type="match status" value="1"/>
</dbReference>
<organism evidence="15 16">
    <name type="scientific">Sandaracinus amylolyticus</name>
    <dbReference type="NCBI Taxonomy" id="927083"/>
    <lineage>
        <taxon>Bacteria</taxon>
        <taxon>Pseudomonadati</taxon>
        <taxon>Myxococcota</taxon>
        <taxon>Polyangia</taxon>
        <taxon>Polyangiales</taxon>
        <taxon>Sandaracinaceae</taxon>
        <taxon>Sandaracinus</taxon>
    </lineage>
</organism>
<evidence type="ECO:0000256" key="11">
    <source>
        <dbReference type="ARBA" id="ARBA00042639"/>
    </source>
</evidence>
<dbReference type="EMBL" id="CP011125">
    <property type="protein sequence ID" value="AKF06592.1"/>
    <property type="molecule type" value="Genomic_DNA"/>
</dbReference>
<dbReference type="NCBIfam" id="NF006960">
    <property type="entry name" value="PRK09437.1"/>
    <property type="match status" value="1"/>
</dbReference>
<reference evidence="15 16" key="1">
    <citation type="submission" date="2015-03" db="EMBL/GenBank/DDBJ databases">
        <title>Genome assembly of Sandaracinus amylolyticus DSM 53668.</title>
        <authorList>
            <person name="Sharma G."/>
            <person name="Subramanian S."/>
        </authorList>
    </citation>
    <scope>NUCLEOTIDE SEQUENCE [LARGE SCALE GENOMIC DNA]</scope>
    <source>
        <strain evidence="15 16">DSM 53668</strain>
    </source>
</reference>
<keyword evidence="7" id="KW-1015">Disulfide bond</keyword>
<dbReference type="SUPFAM" id="SSF52833">
    <property type="entry name" value="Thioredoxin-like"/>
    <property type="match status" value="1"/>
</dbReference>
<evidence type="ECO:0000256" key="13">
    <source>
        <dbReference type="SAM" id="MobiDB-lite"/>
    </source>
</evidence>
<dbReference type="OrthoDB" id="9812811at2"/>
<keyword evidence="8" id="KW-0676">Redox-active center</keyword>
<dbReference type="STRING" id="927083.DB32_003741"/>
<name>A0A0F6W3N8_9BACT</name>